<gene>
    <name evidence="1" type="ORF">DW001_08000</name>
</gene>
<reference evidence="1 2" key="1">
    <citation type="submission" date="2018-08" db="EMBL/GenBank/DDBJ databases">
        <title>A genome reference for cultivated species of the human gut microbiota.</title>
        <authorList>
            <person name="Zou Y."/>
            <person name="Xue W."/>
            <person name="Luo G."/>
        </authorList>
    </citation>
    <scope>NUCLEOTIDE SEQUENCE [LARGE SCALE GENOMIC DNA]</scope>
    <source>
        <strain evidence="1 2">AF36-2BH</strain>
    </source>
</reference>
<accession>A0A396FHX3</accession>
<keyword evidence="1" id="KW-0255">Endonuclease</keyword>
<sequence length="263" mass="30980">MRILFWNTHRNVDINSYILDIVNQNEIDVLVLAEYMAEINELNDNLKQCKKRLFNWNTKGCERIHIWGNYIDVTPGEQNKYFSVQIVNKQYIMCGVHMYSNLNGEHYDERVALAEEIMYSIKHIKQRLQTEHVIVIGDINESPYEKACLSAKGFHALPALQILDKGSRTVYGKEYEKMYNPMWNLFGDFKYPPGTYYRVESKLYNPCWFMLDQVIISQSMIPLMVKEQLKIITKCGKGVLYTDNRYPNSNISDHFPIMCEFNI</sequence>
<keyword evidence="1" id="KW-0378">Hydrolase</keyword>
<dbReference type="AlphaFoldDB" id="A0A396FHX3"/>
<dbReference type="GO" id="GO:0004519">
    <property type="term" value="F:endonuclease activity"/>
    <property type="evidence" value="ECO:0007669"/>
    <property type="project" value="UniProtKB-KW"/>
</dbReference>
<dbReference type="OMA" id="MFYNPMW"/>
<keyword evidence="1" id="KW-0269">Exonuclease</keyword>
<dbReference type="SUPFAM" id="SSF56219">
    <property type="entry name" value="DNase I-like"/>
    <property type="match status" value="1"/>
</dbReference>
<organism evidence="1 2">
    <name type="scientific">Agathobacter rectalis</name>
    <dbReference type="NCBI Taxonomy" id="39491"/>
    <lineage>
        <taxon>Bacteria</taxon>
        <taxon>Bacillati</taxon>
        <taxon>Bacillota</taxon>
        <taxon>Clostridia</taxon>
        <taxon>Lachnospirales</taxon>
        <taxon>Lachnospiraceae</taxon>
        <taxon>Agathobacter</taxon>
    </lineage>
</organism>
<dbReference type="GeneID" id="86987516"/>
<name>A0A396FHX3_9FIRM</name>
<dbReference type="RefSeq" id="WP_012741536.1">
    <property type="nucleotide sequence ID" value="NZ_CP092643.1"/>
</dbReference>
<dbReference type="InterPro" id="IPR036691">
    <property type="entry name" value="Endo/exonu/phosph_ase_sf"/>
</dbReference>
<protein>
    <submittedName>
        <fullName evidence="1">Endonuclease/exonuclease/phosphatase</fullName>
    </submittedName>
</protein>
<evidence type="ECO:0000313" key="2">
    <source>
        <dbReference type="Proteomes" id="UP000266698"/>
    </source>
</evidence>
<dbReference type="Proteomes" id="UP000266698">
    <property type="component" value="Unassembled WGS sequence"/>
</dbReference>
<proteinExistence type="predicted"/>
<dbReference type="GO" id="GO:0004527">
    <property type="term" value="F:exonuclease activity"/>
    <property type="evidence" value="ECO:0007669"/>
    <property type="project" value="UniProtKB-KW"/>
</dbReference>
<keyword evidence="1" id="KW-0540">Nuclease</keyword>
<comment type="caution">
    <text evidence="1">The sequence shown here is derived from an EMBL/GenBank/DDBJ whole genome shotgun (WGS) entry which is preliminary data.</text>
</comment>
<dbReference type="EMBL" id="QRPB01000008">
    <property type="protein sequence ID" value="RHL79165.1"/>
    <property type="molecule type" value="Genomic_DNA"/>
</dbReference>
<evidence type="ECO:0000313" key="1">
    <source>
        <dbReference type="EMBL" id="RHL79165.1"/>
    </source>
</evidence>
<dbReference type="Gene3D" id="3.60.10.10">
    <property type="entry name" value="Endonuclease/exonuclease/phosphatase"/>
    <property type="match status" value="1"/>
</dbReference>